<evidence type="ECO:0000313" key="1">
    <source>
        <dbReference type="Proteomes" id="UP000887565"/>
    </source>
</evidence>
<keyword evidence="1" id="KW-1185">Reference proteome</keyword>
<dbReference type="AlphaFoldDB" id="A0A915HZV9"/>
<name>A0A915HZV9_ROMCU</name>
<sequence>MQIEACNKAKSRCGSEVDPSHPYYSGNHDVQGIGADELVRETEILLIIGGIGTLVEYGVSEYRDIRGEGTFRE</sequence>
<organism evidence="1 2">
    <name type="scientific">Romanomermis culicivorax</name>
    <name type="common">Nematode worm</name>
    <dbReference type="NCBI Taxonomy" id="13658"/>
    <lineage>
        <taxon>Eukaryota</taxon>
        <taxon>Metazoa</taxon>
        <taxon>Ecdysozoa</taxon>
        <taxon>Nematoda</taxon>
        <taxon>Enoplea</taxon>
        <taxon>Dorylaimia</taxon>
        <taxon>Mermithida</taxon>
        <taxon>Mermithoidea</taxon>
        <taxon>Mermithidae</taxon>
        <taxon>Romanomermis</taxon>
    </lineage>
</organism>
<protein>
    <submittedName>
        <fullName evidence="2">Deacetylase sirtuin-type domain-containing protein</fullName>
    </submittedName>
</protein>
<accession>A0A915HZV9</accession>
<evidence type="ECO:0000313" key="2">
    <source>
        <dbReference type="WBParaSite" id="nRc.2.0.1.t06979-RA"/>
    </source>
</evidence>
<reference evidence="2" key="1">
    <citation type="submission" date="2022-11" db="UniProtKB">
        <authorList>
            <consortium name="WormBaseParasite"/>
        </authorList>
    </citation>
    <scope>IDENTIFICATION</scope>
</reference>
<proteinExistence type="predicted"/>
<dbReference type="WBParaSite" id="nRc.2.0.1.t06979-RA">
    <property type="protein sequence ID" value="nRc.2.0.1.t06979-RA"/>
    <property type="gene ID" value="nRc.2.0.1.g06979"/>
</dbReference>
<dbReference type="Proteomes" id="UP000887565">
    <property type="component" value="Unplaced"/>
</dbReference>